<proteinExistence type="predicted"/>
<evidence type="ECO:0000313" key="1">
    <source>
        <dbReference type="EMBL" id="VVD31704.1"/>
    </source>
</evidence>
<dbReference type="KEGG" id="pdio:PDMSB3_0401.1"/>
<evidence type="ECO:0000313" key="2">
    <source>
        <dbReference type="Proteomes" id="UP000325811"/>
    </source>
</evidence>
<dbReference type="AlphaFoldDB" id="A0A5Q4Z2Y8"/>
<gene>
    <name evidence="1" type="ORF">PDMSB3_0401</name>
</gene>
<reference evidence="1 2" key="1">
    <citation type="submission" date="2019-08" db="EMBL/GenBank/DDBJ databases">
        <authorList>
            <person name="Herpell B J."/>
        </authorList>
    </citation>
    <scope>NUCLEOTIDE SEQUENCE [LARGE SCALE GENOMIC DNA]</scope>
    <source>
        <strain evidence="2">Msb3</strain>
    </source>
</reference>
<organism evidence="1 2">
    <name type="scientific">Paraburkholderia dioscoreae</name>
    <dbReference type="NCBI Taxonomy" id="2604047"/>
    <lineage>
        <taxon>Bacteria</taxon>
        <taxon>Pseudomonadati</taxon>
        <taxon>Pseudomonadota</taxon>
        <taxon>Betaproteobacteria</taxon>
        <taxon>Burkholderiales</taxon>
        <taxon>Burkholderiaceae</taxon>
        <taxon>Paraburkholderia</taxon>
    </lineage>
</organism>
<accession>A0A5Q4Z2Y8</accession>
<name>A0A5Q4Z2Y8_9BURK</name>
<sequence>MVQFIVTFEEPREMSVFGFEAGNQVAKFGEHSTLLFWITGERSRLSWVSVSPDGMLNLDSCQGAIGRARRR</sequence>
<keyword evidence="2" id="KW-1185">Reference proteome</keyword>
<dbReference type="Proteomes" id="UP000325811">
    <property type="component" value="Chromosome II"/>
</dbReference>
<protein>
    <submittedName>
        <fullName evidence="1">Uncharacterized protein</fullName>
    </submittedName>
</protein>
<dbReference type="EMBL" id="LR699554">
    <property type="protein sequence ID" value="VVD31704.1"/>
    <property type="molecule type" value="Genomic_DNA"/>
</dbReference>